<evidence type="ECO:0000256" key="4">
    <source>
        <dbReference type="ARBA" id="ARBA00023143"/>
    </source>
</evidence>
<accession>A0A4U2YUW7</accession>
<dbReference type="GO" id="GO:0005576">
    <property type="term" value="C:extracellular region"/>
    <property type="evidence" value="ECO:0007669"/>
    <property type="project" value="UniProtKB-SubCell"/>
</dbReference>
<dbReference type="InterPro" id="IPR010809">
    <property type="entry name" value="FliD_C"/>
</dbReference>
<gene>
    <name evidence="8" type="ORF">FC770_05255</name>
</gene>
<keyword evidence="5" id="KW-0964">Secreted</keyword>
<sequence>MATASISGLGSGLDTAGIVSQLMQLEAVPQSKLKSRVTSEESALKILQNLNSKVAALATKAGEVGKSTAWSSLTSTSSHEGVTATIAAGAAASSFTVDIQALATSHGETHLGTAAASDVLVPADADGKRLLTVTHQDGTTATVDAGDGTLRGIVDGLNATASGSGLRATMLQVSPGAYRLVVDAAATGAASSFTLTAADGSALLGGPEASRTRAGTDAQVEVSGFTLTSSSNTFTDLMPGVTVTLSAKAKVGETAQVEVTRDASTHVATIKSFVDGINALLSDIDAQSAYNATTKKAGVLAGESGVRELRTALATSLYPNDGSSMAALGLQVDRYGKLVFDEEKFATAYAADPTAVTQAFGSTDGFAARVQKVAEAASDKYDGTLTSAIKGRTDGISRLTDSITAWDLRLELRQNSLTRQFTALEVALSKMNSQSSWLAGQINSLSGSES</sequence>
<comment type="caution">
    <text evidence="8">The sequence shown here is derived from an EMBL/GenBank/DDBJ whole genome shotgun (WGS) entry which is preliminary data.</text>
</comment>
<evidence type="ECO:0000313" key="8">
    <source>
        <dbReference type="EMBL" id="TKI64532.1"/>
    </source>
</evidence>
<keyword evidence="3" id="KW-0175">Coiled coil</keyword>
<dbReference type="RefSeq" id="WP_137064990.1">
    <property type="nucleotide sequence ID" value="NZ_CP040748.1"/>
</dbReference>
<comment type="similarity">
    <text evidence="1 5">Belongs to the FliD family.</text>
</comment>
<dbReference type="GO" id="GO:0071973">
    <property type="term" value="P:bacterial-type flagellum-dependent cell motility"/>
    <property type="evidence" value="ECO:0007669"/>
    <property type="project" value="TreeGrafter"/>
</dbReference>
<dbReference type="AlphaFoldDB" id="A0A4U2YUW7"/>
<dbReference type="InterPro" id="IPR003481">
    <property type="entry name" value="FliD_N"/>
</dbReference>
<keyword evidence="9" id="KW-1185">Reference proteome</keyword>
<evidence type="ECO:0000259" key="6">
    <source>
        <dbReference type="Pfam" id="PF02465"/>
    </source>
</evidence>
<name>A0A4U2YUW7_9ACTN</name>
<dbReference type="PANTHER" id="PTHR30288">
    <property type="entry name" value="FLAGELLAR CAP/ASSEMBLY PROTEIN FLID"/>
    <property type="match status" value="1"/>
</dbReference>
<dbReference type="GO" id="GO:0009421">
    <property type="term" value="C:bacterial-type flagellum filament cap"/>
    <property type="evidence" value="ECO:0007669"/>
    <property type="project" value="InterPro"/>
</dbReference>
<evidence type="ECO:0000256" key="5">
    <source>
        <dbReference type="RuleBase" id="RU362066"/>
    </source>
</evidence>
<comment type="subcellular location">
    <subcellularLocation>
        <location evidence="5">Secreted</location>
    </subcellularLocation>
    <subcellularLocation>
        <location evidence="5">Bacterial flagellum</location>
    </subcellularLocation>
</comment>
<comment type="subunit">
    <text evidence="2 5">Homopentamer.</text>
</comment>
<dbReference type="InterPro" id="IPR040026">
    <property type="entry name" value="FliD"/>
</dbReference>
<dbReference type="OrthoDB" id="5241527at2"/>
<dbReference type="GO" id="GO:0007155">
    <property type="term" value="P:cell adhesion"/>
    <property type="evidence" value="ECO:0007669"/>
    <property type="project" value="InterPro"/>
</dbReference>
<dbReference type="Proteomes" id="UP000307808">
    <property type="component" value="Unassembled WGS sequence"/>
</dbReference>
<evidence type="ECO:0000313" key="9">
    <source>
        <dbReference type="Proteomes" id="UP000307808"/>
    </source>
</evidence>
<evidence type="ECO:0000256" key="1">
    <source>
        <dbReference type="ARBA" id="ARBA00009764"/>
    </source>
</evidence>
<proteinExistence type="inferred from homology"/>
<feature type="domain" description="Flagellar hook-associated protein 2 N-terminal" evidence="6">
    <location>
        <begin position="11"/>
        <end position="106"/>
    </location>
</feature>
<dbReference type="Pfam" id="PF07195">
    <property type="entry name" value="FliD_C"/>
    <property type="match status" value="1"/>
</dbReference>
<dbReference type="PANTHER" id="PTHR30288:SF0">
    <property type="entry name" value="FLAGELLAR HOOK-ASSOCIATED PROTEIN 2"/>
    <property type="match status" value="1"/>
</dbReference>
<evidence type="ECO:0000259" key="7">
    <source>
        <dbReference type="Pfam" id="PF07195"/>
    </source>
</evidence>
<dbReference type="GO" id="GO:0009424">
    <property type="term" value="C:bacterial-type flagellum hook"/>
    <property type="evidence" value="ECO:0007669"/>
    <property type="project" value="UniProtKB-UniRule"/>
</dbReference>
<evidence type="ECO:0000256" key="3">
    <source>
        <dbReference type="ARBA" id="ARBA00023054"/>
    </source>
</evidence>
<feature type="domain" description="Flagellar hook-associated protein 2 C-terminal" evidence="7">
    <location>
        <begin position="215"/>
        <end position="433"/>
    </location>
</feature>
<keyword evidence="4 5" id="KW-0975">Bacterial flagellum</keyword>
<protein>
    <recommendedName>
        <fullName evidence="5">Flagellar hook-associated protein 2</fullName>
        <shortName evidence="5">HAP2</shortName>
    </recommendedName>
    <alternativeName>
        <fullName evidence="5">Flagellar cap protein</fullName>
    </alternativeName>
</protein>
<comment type="function">
    <text evidence="5">Required for morphogenesis and for the elongation of the flagellar filament by facilitating polymerization of the flagellin monomers at the tip of growing filament. Forms a capping structure, which prevents flagellin subunits (transported through the central channel of the flagellum) from leaking out without polymerization at the distal end.</text>
</comment>
<dbReference type="EMBL" id="SZPY01000001">
    <property type="protein sequence ID" value="TKI64532.1"/>
    <property type="molecule type" value="Genomic_DNA"/>
</dbReference>
<organism evidence="8 9">
    <name type="scientific">Nocardioides jishulii</name>
    <dbReference type="NCBI Taxonomy" id="2575440"/>
    <lineage>
        <taxon>Bacteria</taxon>
        <taxon>Bacillati</taxon>
        <taxon>Actinomycetota</taxon>
        <taxon>Actinomycetes</taxon>
        <taxon>Propionibacteriales</taxon>
        <taxon>Nocardioidaceae</taxon>
        <taxon>Nocardioides</taxon>
    </lineage>
</organism>
<evidence type="ECO:0000256" key="2">
    <source>
        <dbReference type="ARBA" id="ARBA00011255"/>
    </source>
</evidence>
<reference evidence="8 9" key="1">
    <citation type="submission" date="2019-04" db="EMBL/GenBank/DDBJ databases">
        <authorList>
            <person name="Dong K."/>
        </authorList>
    </citation>
    <scope>NUCLEOTIDE SEQUENCE [LARGE SCALE GENOMIC DNA]</scope>
    <source>
        <strain evidence="9">dk3543</strain>
    </source>
</reference>
<dbReference type="Pfam" id="PF02465">
    <property type="entry name" value="FliD_N"/>
    <property type="match status" value="1"/>
</dbReference>